<dbReference type="AlphaFoldDB" id="A0A0F9BCG9"/>
<reference evidence="2" key="1">
    <citation type="journal article" date="2015" name="Nature">
        <title>Complex archaea that bridge the gap between prokaryotes and eukaryotes.</title>
        <authorList>
            <person name="Spang A."/>
            <person name="Saw J.H."/>
            <person name="Jorgensen S.L."/>
            <person name="Zaremba-Niedzwiedzka K."/>
            <person name="Martijn J."/>
            <person name="Lind A.E."/>
            <person name="van Eijk R."/>
            <person name="Schleper C."/>
            <person name="Guy L."/>
            <person name="Ettema T.J."/>
        </authorList>
    </citation>
    <scope>NUCLEOTIDE SEQUENCE</scope>
</reference>
<evidence type="ECO:0000313" key="2">
    <source>
        <dbReference type="EMBL" id="KKK82121.1"/>
    </source>
</evidence>
<feature type="transmembrane region" description="Helical" evidence="1">
    <location>
        <begin position="73"/>
        <end position="91"/>
    </location>
</feature>
<protein>
    <submittedName>
        <fullName evidence="2">Uncharacterized protein</fullName>
    </submittedName>
</protein>
<keyword evidence="1" id="KW-1133">Transmembrane helix</keyword>
<name>A0A0F9BCG9_9ZZZZ</name>
<organism evidence="2">
    <name type="scientific">marine sediment metagenome</name>
    <dbReference type="NCBI Taxonomy" id="412755"/>
    <lineage>
        <taxon>unclassified sequences</taxon>
        <taxon>metagenomes</taxon>
        <taxon>ecological metagenomes</taxon>
    </lineage>
</organism>
<gene>
    <name evidence="2" type="ORF">LCGC14_2806550</name>
</gene>
<feature type="non-terminal residue" evidence="2">
    <location>
        <position position="153"/>
    </location>
</feature>
<sequence length="153" mass="17541">MMLSARGQMYERFDDARLRVGTESLRPAFDHRWLMPLLVIDAALILVHAVAGYLMPTIPPLLNIARDFSLGEIFGYFKWMAIVAILLLCFARTRLPVLLAMAAVFALMEKAVNHPKHCNDFKGVWHDVLWMSRCHKTRRISESCHLFMVIITG</sequence>
<keyword evidence="1" id="KW-0472">Membrane</keyword>
<proteinExistence type="predicted"/>
<dbReference type="EMBL" id="LAZR01052812">
    <property type="protein sequence ID" value="KKK82121.1"/>
    <property type="molecule type" value="Genomic_DNA"/>
</dbReference>
<accession>A0A0F9BCG9</accession>
<evidence type="ECO:0000256" key="1">
    <source>
        <dbReference type="SAM" id="Phobius"/>
    </source>
</evidence>
<keyword evidence="1" id="KW-0812">Transmembrane</keyword>
<comment type="caution">
    <text evidence="2">The sequence shown here is derived from an EMBL/GenBank/DDBJ whole genome shotgun (WGS) entry which is preliminary data.</text>
</comment>
<feature type="transmembrane region" description="Helical" evidence="1">
    <location>
        <begin position="33"/>
        <end position="53"/>
    </location>
</feature>